<feature type="signal peptide" evidence="5">
    <location>
        <begin position="1"/>
        <end position="21"/>
    </location>
</feature>
<evidence type="ECO:0000313" key="7">
    <source>
        <dbReference type="Proteomes" id="UP000285883"/>
    </source>
</evidence>
<proteinExistence type="inferred from homology"/>
<evidence type="ECO:0000256" key="3">
    <source>
        <dbReference type="ARBA" id="ARBA00022525"/>
    </source>
</evidence>
<dbReference type="GO" id="GO:0005576">
    <property type="term" value="C:extracellular region"/>
    <property type="evidence" value="ECO:0007669"/>
    <property type="project" value="UniProtKB-SubCell"/>
</dbReference>
<keyword evidence="4 5" id="KW-0732">Signal</keyword>
<protein>
    <recommendedName>
        <fullName evidence="5">RxLR effector protein</fullName>
    </recommendedName>
</protein>
<dbReference type="EMBL" id="MAYM02002166">
    <property type="protein sequence ID" value="RLN02669.1"/>
    <property type="molecule type" value="Genomic_DNA"/>
</dbReference>
<dbReference type="Gene3D" id="1.10.10.2460">
    <property type="match status" value="1"/>
</dbReference>
<feature type="chain" id="PRO_5028523641" description="RxLR effector protein" evidence="5">
    <location>
        <begin position="22"/>
        <end position="129"/>
    </location>
</feature>
<evidence type="ECO:0000256" key="2">
    <source>
        <dbReference type="ARBA" id="ARBA00010400"/>
    </source>
</evidence>
<evidence type="ECO:0000313" key="6">
    <source>
        <dbReference type="EMBL" id="RLN02669.1"/>
    </source>
</evidence>
<comment type="function">
    <text evidence="5">Effector that suppresses plant defense responses during pathogen infection.</text>
</comment>
<comment type="subcellular location">
    <subcellularLocation>
        <location evidence="1 5">Secreted</location>
    </subcellularLocation>
</comment>
<dbReference type="Pfam" id="PF16810">
    <property type="entry name" value="RXLR"/>
    <property type="match status" value="1"/>
</dbReference>
<sequence length="129" mass="14078">MRLSFMLSAAMVITYFVTCNATADSDQTKISMMGSLDLVRSLDAGQNDDAAGRRFLRAHKENGASSTEERGFSLSGLMDKLAAKKLAKAALEDSSKEVQAYRAWEANGHTLDDIKKFLNIADPKKKGKS</sequence>
<reference evidence="6 7" key="1">
    <citation type="submission" date="2018-07" db="EMBL/GenBank/DDBJ databases">
        <title>Genome sequencing of oomycete isolates from Chile give support for New Zealand origin for Phytophthora kernoviae and make available the first Nothophytophthora sp. genome.</title>
        <authorList>
            <person name="Studholme D.J."/>
            <person name="Sanfuentes E."/>
            <person name="Panda P."/>
            <person name="Hill R."/>
            <person name="Sambles C."/>
            <person name="Grant M."/>
            <person name="Williams N.M."/>
            <person name="Mcdougal R.L."/>
        </authorList>
    </citation>
    <scope>NUCLEOTIDE SEQUENCE [LARGE SCALE GENOMIC DNA]</scope>
    <source>
        <strain evidence="6">Chile2</strain>
    </source>
</reference>
<name>A0A421EUL3_9STRA</name>
<comment type="similarity">
    <text evidence="2 5">Belongs to the RxLR effector family.</text>
</comment>
<gene>
    <name evidence="6" type="ORF">BBI17_008320</name>
</gene>
<evidence type="ECO:0000256" key="4">
    <source>
        <dbReference type="ARBA" id="ARBA00022729"/>
    </source>
</evidence>
<comment type="caution">
    <text evidence="6">The sequence shown here is derived from an EMBL/GenBank/DDBJ whole genome shotgun (WGS) entry which is preliminary data.</text>
</comment>
<keyword evidence="3 5" id="KW-0964">Secreted</keyword>
<dbReference type="InterPro" id="IPR031825">
    <property type="entry name" value="RXLR"/>
</dbReference>
<dbReference type="Proteomes" id="UP000285883">
    <property type="component" value="Unassembled WGS sequence"/>
</dbReference>
<organism evidence="6 7">
    <name type="scientific">Phytophthora kernoviae</name>
    <dbReference type="NCBI Taxonomy" id="325452"/>
    <lineage>
        <taxon>Eukaryota</taxon>
        <taxon>Sar</taxon>
        <taxon>Stramenopiles</taxon>
        <taxon>Oomycota</taxon>
        <taxon>Peronosporomycetes</taxon>
        <taxon>Peronosporales</taxon>
        <taxon>Peronosporaceae</taxon>
        <taxon>Phytophthora</taxon>
    </lineage>
</organism>
<evidence type="ECO:0000256" key="1">
    <source>
        <dbReference type="ARBA" id="ARBA00004613"/>
    </source>
</evidence>
<dbReference type="AlphaFoldDB" id="A0A421EUL3"/>
<evidence type="ECO:0000256" key="5">
    <source>
        <dbReference type="RuleBase" id="RU367124"/>
    </source>
</evidence>
<accession>A0A421EUL3</accession>